<organism evidence="2 3">
    <name type="scientific">Trichonephila clavipes</name>
    <name type="common">Golden silk orbweaver</name>
    <name type="synonym">Nephila clavipes</name>
    <dbReference type="NCBI Taxonomy" id="2585209"/>
    <lineage>
        <taxon>Eukaryota</taxon>
        <taxon>Metazoa</taxon>
        <taxon>Ecdysozoa</taxon>
        <taxon>Arthropoda</taxon>
        <taxon>Chelicerata</taxon>
        <taxon>Arachnida</taxon>
        <taxon>Araneae</taxon>
        <taxon>Araneomorphae</taxon>
        <taxon>Entelegynae</taxon>
        <taxon>Araneoidea</taxon>
        <taxon>Nephilidae</taxon>
        <taxon>Trichonephila</taxon>
    </lineage>
</organism>
<evidence type="ECO:0000256" key="1">
    <source>
        <dbReference type="SAM" id="Coils"/>
    </source>
</evidence>
<sequence>MTNIELRNIIIGSKDYEEEFVRDQLSVILEERFERESEEKIARQLAIEEEKIARQHAIQQLRWESELNELRLEIESIRSNVKRTSCAEDRKKTSSNYRISIGRAEEHVKRLLLC</sequence>
<reference evidence="2" key="1">
    <citation type="submission" date="2020-08" db="EMBL/GenBank/DDBJ databases">
        <title>Multicomponent nature underlies the extraordinary mechanical properties of spider dragline silk.</title>
        <authorList>
            <person name="Kono N."/>
            <person name="Nakamura H."/>
            <person name="Mori M."/>
            <person name="Yoshida Y."/>
            <person name="Ohtoshi R."/>
            <person name="Malay A.D."/>
            <person name="Moran D.A.P."/>
            <person name="Tomita M."/>
            <person name="Numata K."/>
            <person name="Arakawa K."/>
        </authorList>
    </citation>
    <scope>NUCLEOTIDE SEQUENCE</scope>
</reference>
<dbReference type="EMBL" id="BMAU01021363">
    <property type="protein sequence ID" value="GFY23507.1"/>
    <property type="molecule type" value="Genomic_DNA"/>
</dbReference>
<proteinExistence type="predicted"/>
<feature type="coiled-coil region" evidence="1">
    <location>
        <begin position="60"/>
        <end position="87"/>
    </location>
</feature>
<keyword evidence="3" id="KW-1185">Reference proteome</keyword>
<gene>
    <name evidence="2" type="ORF">TNCV_3941991</name>
</gene>
<evidence type="ECO:0000313" key="2">
    <source>
        <dbReference type="EMBL" id="GFY23507.1"/>
    </source>
</evidence>
<dbReference type="Proteomes" id="UP000887159">
    <property type="component" value="Unassembled WGS sequence"/>
</dbReference>
<accession>A0A8X7BA97</accession>
<dbReference type="AlphaFoldDB" id="A0A8X7BA97"/>
<evidence type="ECO:0000313" key="3">
    <source>
        <dbReference type="Proteomes" id="UP000887159"/>
    </source>
</evidence>
<protein>
    <submittedName>
        <fullName evidence="2">Uncharacterized protein</fullName>
    </submittedName>
</protein>
<keyword evidence="1" id="KW-0175">Coiled coil</keyword>
<name>A0A8X7BA97_TRICX</name>
<comment type="caution">
    <text evidence="2">The sequence shown here is derived from an EMBL/GenBank/DDBJ whole genome shotgun (WGS) entry which is preliminary data.</text>
</comment>